<dbReference type="PANTHER" id="PTHR44998:SF1">
    <property type="entry name" value="UDP-N-ACETYLGLUCOSAMINE--PEPTIDE N-ACETYLGLUCOSAMINYLTRANSFERASE 110 KDA SUBUNIT"/>
    <property type="match status" value="1"/>
</dbReference>
<evidence type="ECO:0000256" key="4">
    <source>
        <dbReference type="ARBA" id="ARBA00022803"/>
    </source>
</evidence>
<dbReference type="InterPro" id="IPR029489">
    <property type="entry name" value="OGT/SEC/SPY_C"/>
</dbReference>
<dbReference type="SUPFAM" id="SSF48452">
    <property type="entry name" value="TPR-like"/>
    <property type="match status" value="1"/>
</dbReference>
<accession>A0A502F6W3</accession>
<dbReference type="Proteomes" id="UP000317078">
    <property type="component" value="Unassembled WGS sequence"/>
</dbReference>
<evidence type="ECO:0000256" key="3">
    <source>
        <dbReference type="ARBA" id="ARBA00022737"/>
    </source>
</evidence>
<dbReference type="Pfam" id="PF13844">
    <property type="entry name" value="Glyco_transf_41"/>
    <property type="match status" value="2"/>
</dbReference>
<dbReference type="GO" id="GO:0016740">
    <property type="term" value="F:transferase activity"/>
    <property type="evidence" value="ECO:0007669"/>
    <property type="project" value="UniProtKB-KW"/>
</dbReference>
<evidence type="ECO:0000256" key="2">
    <source>
        <dbReference type="ARBA" id="ARBA00022679"/>
    </source>
</evidence>
<dbReference type="Gene3D" id="1.25.40.10">
    <property type="entry name" value="Tetratricopeptide repeat domain"/>
    <property type="match status" value="2"/>
</dbReference>
<proteinExistence type="predicted"/>
<feature type="domain" description="O-GlcNAc transferase C-terminal" evidence="5">
    <location>
        <begin position="226"/>
        <end position="372"/>
    </location>
</feature>
<protein>
    <submittedName>
        <fullName evidence="6">Glycosyl transferase</fullName>
    </submittedName>
</protein>
<dbReference type="Gene3D" id="3.40.50.2000">
    <property type="entry name" value="Glycogen Phosphorylase B"/>
    <property type="match status" value="1"/>
</dbReference>
<feature type="domain" description="O-GlcNAc transferase C-terminal" evidence="5">
    <location>
        <begin position="389"/>
        <end position="569"/>
    </location>
</feature>
<evidence type="ECO:0000256" key="1">
    <source>
        <dbReference type="ARBA" id="ARBA00004922"/>
    </source>
</evidence>
<dbReference type="InterPro" id="IPR011990">
    <property type="entry name" value="TPR-like_helical_dom_sf"/>
</dbReference>
<evidence type="ECO:0000313" key="6">
    <source>
        <dbReference type="EMBL" id="TPG44801.1"/>
    </source>
</evidence>
<dbReference type="EMBL" id="RCZP01000051">
    <property type="protein sequence ID" value="TPG44801.1"/>
    <property type="molecule type" value="Genomic_DNA"/>
</dbReference>
<keyword evidence="7" id="KW-1185">Reference proteome</keyword>
<dbReference type="SUPFAM" id="SSF53756">
    <property type="entry name" value="UDP-Glycosyltransferase/glycogen phosphorylase"/>
    <property type="match status" value="1"/>
</dbReference>
<dbReference type="AlphaFoldDB" id="A0A502F6W3"/>
<keyword evidence="2 6" id="KW-0808">Transferase</keyword>
<gene>
    <name evidence="6" type="ORF">EAH89_26975</name>
</gene>
<evidence type="ECO:0000313" key="7">
    <source>
        <dbReference type="Proteomes" id="UP000317078"/>
    </source>
</evidence>
<reference evidence="6 7" key="1">
    <citation type="journal article" date="2019" name="Environ. Microbiol.">
        <title>Species interactions and distinct microbial communities in high Arctic permafrost affected cryosols are associated with the CH4 and CO2 gas fluxes.</title>
        <authorList>
            <person name="Altshuler I."/>
            <person name="Hamel J."/>
            <person name="Turney S."/>
            <person name="Magnuson E."/>
            <person name="Levesque R."/>
            <person name="Greer C."/>
            <person name="Whyte L.G."/>
        </authorList>
    </citation>
    <scope>NUCLEOTIDE SEQUENCE [LARGE SCALE GENOMIC DNA]</scope>
    <source>
        <strain evidence="6 7">S9.3B</strain>
    </source>
</reference>
<organism evidence="6 7">
    <name type="scientific">Muricoccus nepalensis</name>
    <dbReference type="NCBI Taxonomy" id="1854500"/>
    <lineage>
        <taxon>Bacteria</taxon>
        <taxon>Pseudomonadati</taxon>
        <taxon>Pseudomonadota</taxon>
        <taxon>Alphaproteobacteria</taxon>
        <taxon>Acetobacterales</taxon>
        <taxon>Roseomonadaceae</taxon>
        <taxon>Muricoccus</taxon>
    </lineage>
</organism>
<sequence length="648" mass="71758">MTAEQAIGEANRLTVHGPAAAAALYKTWLACNAGDPGLPAIYFNYAVCLSDSGDLAGAVNALRETIRLKADFGPAYINLGSLLERMGMAGPAVETWLSYVGLQAGVTPDALSYKLLALKQTGRVLEAAQEDAAAEDALRQSLELNHDQPDVVQHVIALRQRQCKWPVLAASDRLEPAKLQPAISPLSAAYHTDDPIFHLANAYHYARRTIGRPPRPRLVEVPRAPEPGRRLRIGYVSSDLRDHAVGFAMTDVLESHDRGRVEVFAYYCGINTVDETQRRTRRAVDHWTDLNGLDDARAAQVIRQHGIDILVDLNGYTKDARTKVFAMRPAPVAVNWFGFPGSMGSPYHHYIVADNVIIPPENELYYSEKVLRLPCYQPNDRKRIVAPAPTRQEAGLPEDAFVFCCLNGMQKLTPRCFERWMAILRQVPDSVLWLLGGTPDTNERLRAQAQAAGVAGERILFADRRSNPHHLARMQLADLFIDTFPYGAHTTASDALWVGLPILALSGRSFATRVCASLVTAAGLPELVCRTSEEYVARAVELARDRPQLAALRARLKAGRDTCTLFDTPGLVRSLEDLYAGMQEDRRAGTLPRPDLANLDLYHEIGAAEDLEARETLDDEAYLAHYRERLADFDADFPVRADRRLWAG</sequence>
<comment type="pathway">
    <text evidence="1">Protein modification; protein glycosylation.</text>
</comment>
<keyword evidence="3" id="KW-0677">Repeat</keyword>
<name>A0A502F6W3_9PROT</name>
<dbReference type="OrthoDB" id="146908at2"/>
<dbReference type="Gene3D" id="3.40.50.11380">
    <property type="match status" value="1"/>
</dbReference>
<dbReference type="PANTHER" id="PTHR44998">
    <property type="match status" value="1"/>
</dbReference>
<evidence type="ECO:0000259" key="5">
    <source>
        <dbReference type="Pfam" id="PF13844"/>
    </source>
</evidence>
<keyword evidence="4" id="KW-0802">TPR repeat</keyword>
<comment type="caution">
    <text evidence="6">The sequence shown here is derived from an EMBL/GenBank/DDBJ whole genome shotgun (WGS) entry which is preliminary data.</text>
</comment>